<dbReference type="EMBL" id="CADCUG010000132">
    <property type="protein sequence ID" value="CAA9349268.1"/>
    <property type="molecule type" value="Genomic_DNA"/>
</dbReference>
<reference evidence="1" key="1">
    <citation type="submission" date="2020-02" db="EMBL/GenBank/DDBJ databases">
        <authorList>
            <person name="Meier V. D."/>
        </authorList>
    </citation>
    <scope>NUCLEOTIDE SEQUENCE</scope>
    <source>
        <strain evidence="1">AVDCRST_MAG29</strain>
    </source>
</reference>
<accession>A0A6J4M596</accession>
<protein>
    <submittedName>
        <fullName evidence="1">Uncharacterized protein</fullName>
    </submittedName>
</protein>
<proteinExistence type="predicted"/>
<organism evidence="1">
    <name type="scientific">uncultured Nocardioidaceae bacterium</name>
    <dbReference type="NCBI Taxonomy" id="253824"/>
    <lineage>
        <taxon>Bacteria</taxon>
        <taxon>Bacillati</taxon>
        <taxon>Actinomycetota</taxon>
        <taxon>Actinomycetes</taxon>
        <taxon>Propionibacteriales</taxon>
        <taxon>Nocardioidaceae</taxon>
        <taxon>environmental samples</taxon>
    </lineage>
</organism>
<sequence>MQPLHCLPVDHLQKQLFAPTVLLTIETVDSPRSEQQ</sequence>
<dbReference type="AlphaFoldDB" id="A0A6J4M596"/>
<gene>
    <name evidence="1" type="ORF">AVDCRST_MAG29-2120</name>
</gene>
<evidence type="ECO:0000313" key="1">
    <source>
        <dbReference type="EMBL" id="CAA9349268.1"/>
    </source>
</evidence>
<name>A0A6J4M596_9ACTN</name>